<dbReference type="InterPro" id="IPR013783">
    <property type="entry name" value="Ig-like_fold"/>
</dbReference>
<evidence type="ECO:0008006" key="4">
    <source>
        <dbReference type="Google" id="ProtNLM"/>
    </source>
</evidence>
<evidence type="ECO:0000313" key="2">
    <source>
        <dbReference type="EMBL" id="OGZ11896.1"/>
    </source>
</evidence>
<name>A0A1G2DE84_9BACT</name>
<organism evidence="2 3">
    <name type="scientific">Candidatus Lloydbacteria bacterium RIFCSPLOWO2_01_FULL_50_20</name>
    <dbReference type="NCBI Taxonomy" id="1798665"/>
    <lineage>
        <taxon>Bacteria</taxon>
        <taxon>Candidatus Lloydiibacteriota</taxon>
    </lineage>
</organism>
<protein>
    <recommendedName>
        <fullName evidence="4">DUF1573 domain-containing protein</fullName>
    </recommendedName>
</protein>
<feature type="transmembrane region" description="Helical" evidence="1">
    <location>
        <begin position="23"/>
        <end position="40"/>
    </location>
</feature>
<accession>A0A1G2DE84</accession>
<sequence>MFTARLFVCVFDLEASAKNMNKTLIAITLIVAGLIGLLIWKSPPPRTIASDPDTGTKSTLDAPETFYDFGTISMKDGYATKDFVVSNPTDKDVFVSTLVTSCMCTAAFMVKSDGTIRGPFKMPGMGYVPPVNETINAGERFVVRVVYDPNAHGPAGVGPINRLAILTEESGATVQFEIKALVTP</sequence>
<dbReference type="AlphaFoldDB" id="A0A1G2DE84"/>
<keyword evidence="1" id="KW-1133">Transmembrane helix</keyword>
<comment type="caution">
    <text evidence="2">The sequence shown here is derived from an EMBL/GenBank/DDBJ whole genome shotgun (WGS) entry which is preliminary data.</text>
</comment>
<proteinExistence type="predicted"/>
<reference evidence="2 3" key="1">
    <citation type="journal article" date="2016" name="Nat. Commun.">
        <title>Thousands of microbial genomes shed light on interconnected biogeochemical processes in an aquifer system.</title>
        <authorList>
            <person name="Anantharaman K."/>
            <person name="Brown C.T."/>
            <person name="Hug L.A."/>
            <person name="Sharon I."/>
            <person name="Castelle C.J."/>
            <person name="Probst A.J."/>
            <person name="Thomas B.C."/>
            <person name="Singh A."/>
            <person name="Wilkins M.J."/>
            <person name="Karaoz U."/>
            <person name="Brodie E.L."/>
            <person name="Williams K.H."/>
            <person name="Hubbard S.S."/>
            <person name="Banfield J.F."/>
        </authorList>
    </citation>
    <scope>NUCLEOTIDE SEQUENCE [LARGE SCALE GENOMIC DNA]</scope>
</reference>
<keyword evidence="1" id="KW-0472">Membrane</keyword>
<keyword evidence="1" id="KW-0812">Transmembrane</keyword>
<evidence type="ECO:0000313" key="3">
    <source>
        <dbReference type="Proteomes" id="UP000178534"/>
    </source>
</evidence>
<dbReference type="Gene3D" id="2.60.40.10">
    <property type="entry name" value="Immunoglobulins"/>
    <property type="match status" value="1"/>
</dbReference>
<dbReference type="EMBL" id="MHLP01000031">
    <property type="protein sequence ID" value="OGZ11896.1"/>
    <property type="molecule type" value="Genomic_DNA"/>
</dbReference>
<dbReference type="Proteomes" id="UP000178534">
    <property type="component" value="Unassembled WGS sequence"/>
</dbReference>
<evidence type="ECO:0000256" key="1">
    <source>
        <dbReference type="SAM" id="Phobius"/>
    </source>
</evidence>
<dbReference type="STRING" id="1798665.A2942_01890"/>
<gene>
    <name evidence="2" type="ORF">A2942_01890</name>
</gene>